<dbReference type="RefSeq" id="WP_215790432.1">
    <property type="nucleotide sequence ID" value="NZ_JAHKKG010000007.1"/>
</dbReference>
<evidence type="ECO:0000313" key="3">
    <source>
        <dbReference type="Proteomes" id="UP001519654"/>
    </source>
</evidence>
<sequence>MPPRLSRLLAPLFVILAFALSAGLSLWLRPLTWRVQPLAAGLAVYLLLLVACAVVPAGVYALITGAFRDRPAGWESDPAGRRFSVQSSPRQAAMLIAAGSVVGQAVPVERVPNEDQMRIAQLGVVTWVFFGLVAVLMIDLVLRSMTSRPSVVLTPDGLTLGHRFREQEIRWDELRPGGPPRPAKRNPGTLKLLRSEAAPLSLPAGVLQIDTAFLAHTIRRYVEHPDRRPRIGDAAELAELQRGFAAEGA</sequence>
<comment type="caution">
    <text evidence="2">The sequence shown here is derived from an EMBL/GenBank/DDBJ whole genome shotgun (WGS) entry which is preliminary data.</text>
</comment>
<protein>
    <recommendedName>
        <fullName evidence="4">PH domain-containing protein</fullName>
    </recommendedName>
</protein>
<gene>
    <name evidence="2" type="ORF">KOI35_24595</name>
</gene>
<evidence type="ECO:0000256" key="1">
    <source>
        <dbReference type="SAM" id="Phobius"/>
    </source>
</evidence>
<proteinExistence type="predicted"/>
<feature type="transmembrane region" description="Helical" evidence="1">
    <location>
        <begin position="39"/>
        <end position="63"/>
    </location>
</feature>
<organism evidence="2 3">
    <name type="scientific">Paractinoplanes bogorensis</name>
    <dbReference type="NCBI Taxonomy" id="1610840"/>
    <lineage>
        <taxon>Bacteria</taxon>
        <taxon>Bacillati</taxon>
        <taxon>Actinomycetota</taxon>
        <taxon>Actinomycetes</taxon>
        <taxon>Micromonosporales</taxon>
        <taxon>Micromonosporaceae</taxon>
        <taxon>Paractinoplanes</taxon>
    </lineage>
</organism>
<name>A0ABS5YTB5_9ACTN</name>
<keyword evidence="3" id="KW-1185">Reference proteome</keyword>
<dbReference type="Proteomes" id="UP001519654">
    <property type="component" value="Unassembled WGS sequence"/>
</dbReference>
<reference evidence="2 3" key="1">
    <citation type="submission" date="2021-06" db="EMBL/GenBank/DDBJ databases">
        <title>Actinoplanes lichenicola sp. nov., and Actinoplanes ovalisporus sp. nov., isolated from lichen in Thailand.</title>
        <authorList>
            <person name="Saeng-In P."/>
            <person name="Kanchanasin P."/>
            <person name="Yuki M."/>
            <person name="Kudo T."/>
            <person name="Ohkuma M."/>
            <person name="Phongsopitanun W."/>
            <person name="Tanasupawat S."/>
        </authorList>
    </citation>
    <scope>NUCLEOTIDE SEQUENCE [LARGE SCALE GENOMIC DNA]</scope>
    <source>
        <strain evidence="2 3">NBRC 110975</strain>
    </source>
</reference>
<dbReference type="EMBL" id="JAHKKG010000007">
    <property type="protein sequence ID" value="MBU2666692.1"/>
    <property type="molecule type" value="Genomic_DNA"/>
</dbReference>
<evidence type="ECO:0008006" key="4">
    <source>
        <dbReference type="Google" id="ProtNLM"/>
    </source>
</evidence>
<evidence type="ECO:0000313" key="2">
    <source>
        <dbReference type="EMBL" id="MBU2666692.1"/>
    </source>
</evidence>
<keyword evidence="1" id="KW-0472">Membrane</keyword>
<accession>A0ABS5YTB5</accession>
<keyword evidence="1" id="KW-0812">Transmembrane</keyword>
<feature type="transmembrane region" description="Helical" evidence="1">
    <location>
        <begin position="119"/>
        <end position="142"/>
    </location>
</feature>
<keyword evidence="1" id="KW-1133">Transmembrane helix</keyword>